<dbReference type="EMBL" id="JASNWA010000004">
    <property type="protein sequence ID" value="KAK3176434.1"/>
    <property type="molecule type" value="Genomic_DNA"/>
</dbReference>
<organism evidence="1 2">
    <name type="scientific">Lepraria neglecta</name>
    <dbReference type="NCBI Taxonomy" id="209136"/>
    <lineage>
        <taxon>Eukaryota</taxon>
        <taxon>Fungi</taxon>
        <taxon>Dikarya</taxon>
        <taxon>Ascomycota</taxon>
        <taxon>Pezizomycotina</taxon>
        <taxon>Lecanoromycetes</taxon>
        <taxon>OSLEUM clade</taxon>
        <taxon>Lecanoromycetidae</taxon>
        <taxon>Lecanorales</taxon>
        <taxon>Lecanorineae</taxon>
        <taxon>Stereocaulaceae</taxon>
        <taxon>Lepraria</taxon>
    </lineage>
</organism>
<name>A0AAD9ZG40_9LECA</name>
<gene>
    <name evidence="1" type="ORF">OEA41_007757</name>
</gene>
<dbReference type="Proteomes" id="UP001276659">
    <property type="component" value="Unassembled WGS sequence"/>
</dbReference>
<comment type="caution">
    <text evidence="1">The sequence shown here is derived from an EMBL/GenBank/DDBJ whole genome shotgun (WGS) entry which is preliminary data.</text>
</comment>
<sequence length="264" mass="28293">MFTTSRANCETYIQCDEDDHLGINLSADWQICYLGGRQYFTNPHIGDLSITFSKAGGVDGDTEDGLHSPILQLANINNLDPLDVEANANANTGKSEGNLAAGKAEERALSAWAGSAASPGRASTTASVSTATPLFMAPAIRQAGALCMSSSTSSMRMALVRIMISISSFMTPATNPSDRFRSSLLMLRVRLWVSIAICLMCWRLRLRGGDDAVSFAYAGETWLSTDTTHCQRGGGADDGYQYGSRSGNCRFTCNEVNDEVDGGR</sequence>
<protein>
    <submittedName>
        <fullName evidence="1">Uncharacterized protein</fullName>
    </submittedName>
</protein>
<accession>A0AAD9ZG40</accession>
<keyword evidence="2" id="KW-1185">Reference proteome</keyword>
<proteinExistence type="predicted"/>
<dbReference type="AlphaFoldDB" id="A0AAD9ZG40"/>
<evidence type="ECO:0000313" key="2">
    <source>
        <dbReference type="Proteomes" id="UP001276659"/>
    </source>
</evidence>
<evidence type="ECO:0000313" key="1">
    <source>
        <dbReference type="EMBL" id="KAK3176434.1"/>
    </source>
</evidence>
<reference evidence="1" key="1">
    <citation type="submission" date="2022-11" db="EMBL/GenBank/DDBJ databases">
        <title>Chromosomal genome sequence assembly and mating type (MAT) locus characterization of the leprose asexual lichenized fungus Lepraria neglecta (Nyl.) Erichsen.</title>
        <authorList>
            <person name="Allen J.L."/>
            <person name="Pfeffer B."/>
        </authorList>
    </citation>
    <scope>NUCLEOTIDE SEQUENCE</scope>
    <source>
        <strain evidence="1">Allen 5258</strain>
    </source>
</reference>